<feature type="transmembrane region" description="Helical" evidence="27">
    <location>
        <begin position="15"/>
        <end position="39"/>
    </location>
</feature>
<feature type="compositionally biased region" description="Low complexity" evidence="26">
    <location>
        <begin position="683"/>
        <end position="717"/>
    </location>
</feature>
<keyword evidence="11" id="KW-0808">Transferase</keyword>
<evidence type="ECO:0000256" key="18">
    <source>
        <dbReference type="ARBA" id="ARBA00023136"/>
    </source>
</evidence>
<evidence type="ECO:0000256" key="2">
    <source>
        <dbReference type="ARBA" id="ARBA00004401"/>
    </source>
</evidence>
<dbReference type="UniPathway" id="UPA00219"/>
<evidence type="ECO:0000256" key="17">
    <source>
        <dbReference type="ARBA" id="ARBA00022989"/>
    </source>
</evidence>
<evidence type="ECO:0000256" key="13">
    <source>
        <dbReference type="ARBA" id="ARBA00022801"/>
    </source>
</evidence>
<dbReference type="PANTHER" id="PTHR32282:SF33">
    <property type="entry name" value="PEPTIDOGLYCAN GLYCOSYLTRANSFERASE"/>
    <property type="match status" value="1"/>
</dbReference>
<evidence type="ECO:0000256" key="3">
    <source>
        <dbReference type="ARBA" id="ARBA00004752"/>
    </source>
</evidence>
<evidence type="ECO:0000256" key="12">
    <source>
        <dbReference type="ARBA" id="ARBA00022692"/>
    </source>
</evidence>
<dbReference type="NCBIfam" id="TIGR02074">
    <property type="entry name" value="PBP_1a_fam"/>
    <property type="match status" value="1"/>
</dbReference>
<comment type="similarity">
    <text evidence="5">In the N-terminal section; belongs to the glycosyltransferase 51 family.</text>
</comment>
<evidence type="ECO:0000256" key="15">
    <source>
        <dbReference type="ARBA" id="ARBA00022968"/>
    </source>
</evidence>
<sequence length="793" mass="88290">MHMAKKKKRKKQHRFFWFMVKLQIVLMLLVLGGLGYYYFGGYAVEVQELKKEAVQLVSQSDDETFIPAKTCSIYDVNGNLISETNGDKDAVYVKYEDIPADFVTAMISIEDKKFYQHNGVDYKAILRAVKAALEKGEASQGGSTITMQLAKLVYLDSSKTWERKVEQIFAAMELEKRYSKNKIMEFYLNNIYFANGYYGIEAACKGYFNCELSDLDLSQIAFLCAIPNSPTYYDPVANIEHTLKRRNLILKNMYEDGKISESAYNSAISEQIALNRPQETEEQRNNYVDTYTYYCATRALMQNEGFEFQYYFDNDDAEKTYDDLYDEMYAECQKKIYSGGYKIYTSIDLEKQADLQSAVDSTLASFTETGDDGIYTLQGSAVCIDNDTGLVAAIVGGRSQDFTTYTLNRAYQSFRQPGSCIKPVIDYTPAFERGYTPDSIVKDEPIENGPQNASKTYQGDVTIRYAVEQSLNTVAWKLYEEITPEAGLQYLKNMNFSQIKPADNTPATSIGGFTIGMSTLEMASAYATIENDGVYREPTCVKSISDSTDQVVYTLEPKETVIYKETAARMMTDVLKSVMTNGLGRKMQLTNMISAGKTGTTNDNKDGWFCGYTRYYTTAVWVGYDIPQEVPGLAGGSYPGQIWQTYMNQIHEGKTSLDFLPYAQLSDEFKSQNSDQGSDDGNADQPADGQDQGAGDAAQQDPNAGAGDAAQQDPNAGTGDQQNPDQNAGQDPNAGQDQNQNTGAGDQQSQNQTTDQNPNNGNDNPQSNDQNQNDGNQQNQNAGQDQGNATPQN</sequence>
<dbReference type="GO" id="GO:0006508">
    <property type="term" value="P:proteolysis"/>
    <property type="evidence" value="ECO:0007669"/>
    <property type="project" value="UniProtKB-KW"/>
</dbReference>
<evidence type="ECO:0000256" key="20">
    <source>
        <dbReference type="ARBA" id="ARBA00023268"/>
    </source>
</evidence>
<evidence type="ECO:0000256" key="6">
    <source>
        <dbReference type="ARBA" id="ARBA00012448"/>
    </source>
</evidence>
<dbReference type="EC" id="2.4.99.28" evidence="23"/>
<comment type="catalytic activity">
    <reaction evidence="22">
        <text>Preferential cleavage: (Ac)2-L-Lys-D-Ala-|-D-Ala. Also transpeptidation of peptidyl-alanyl moieties that are N-acyl substituents of D-alanine.</text>
        <dbReference type="EC" id="3.4.16.4"/>
    </reaction>
</comment>
<dbReference type="AlphaFoldDB" id="A0A6L5YVT8"/>
<evidence type="ECO:0000256" key="5">
    <source>
        <dbReference type="ARBA" id="ARBA00007739"/>
    </source>
</evidence>
<dbReference type="SUPFAM" id="SSF53955">
    <property type="entry name" value="Lysozyme-like"/>
    <property type="match status" value="1"/>
</dbReference>
<comment type="subcellular location">
    <subcellularLocation>
        <location evidence="2">Cell membrane</location>
        <topology evidence="2">Single-pass type II membrane protein</topology>
    </subcellularLocation>
</comment>
<dbReference type="Proteomes" id="UP000474024">
    <property type="component" value="Unassembled WGS sequence"/>
</dbReference>
<keyword evidence="9" id="KW-0645">Protease</keyword>
<dbReference type="GO" id="GO:0005886">
    <property type="term" value="C:plasma membrane"/>
    <property type="evidence" value="ECO:0007669"/>
    <property type="project" value="UniProtKB-SubCell"/>
</dbReference>
<evidence type="ECO:0000313" key="30">
    <source>
        <dbReference type="EMBL" id="MST75841.1"/>
    </source>
</evidence>
<evidence type="ECO:0000313" key="31">
    <source>
        <dbReference type="Proteomes" id="UP000474024"/>
    </source>
</evidence>
<dbReference type="FunFam" id="1.10.3810.10:FF:000001">
    <property type="entry name" value="Penicillin-binding protein 1A"/>
    <property type="match status" value="1"/>
</dbReference>
<evidence type="ECO:0000256" key="1">
    <source>
        <dbReference type="ARBA" id="ARBA00002624"/>
    </source>
</evidence>
<keyword evidence="13" id="KW-0378">Hydrolase</keyword>
<evidence type="ECO:0000256" key="25">
    <source>
        <dbReference type="ARBA" id="ARBA00060592"/>
    </source>
</evidence>
<dbReference type="Pfam" id="PF00905">
    <property type="entry name" value="Transpeptidase"/>
    <property type="match status" value="1"/>
</dbReference>
<feature type="compositionally biased region" description="Low complexity" evidence="26">
    <location>
        <begin position="745"/>
        <end position="793"/>
    </location>
</feature>
<comment type="function">
    <text evidence="1">Cell wall formation. Synthesis of cross-linked peptidoglycan from the lipid intermediates. The enzyme has a penicillin-insensitive transglycosylase N-terminal domain (formation of linear glycan strands) and a penicillin-sensitive transpeptidase C-terminal domain (cross-linking of the peptide subunits).</text>
</comment>
<evidence type="ECO:0000256" key="7">
    <source>
        <dbReference type="ARBA" id="ARBA00018638"/>
    </source>
</evidence>
<comment type="caution">
    <text evidence="30">The sequence shown here is derived from an EMBL/GenBank/DDBJ whole genome shotgun (WGS) entry which is preliminary data.</text>
</comment>
<feature type="domain" description="Glycosyl transferase family 51" evidence="29">
    <location>
        <begin position="78"/>
        <end position="253"/>
    </location>
</feature>
<keyword evidence="17 27" id="KW-1133">Transmembrane helix</keyword>
<proteinExistence type="inferred from homology"/>
<evidence type="ECO:0000256" key="8">
    <source>
        <dbReference type="ARBA" id="ARBA00022645"/>
    </source>
</evidence>
<evidence type="ECO:0000256" key="27">
    <source>
        <dbReference type="SAM" id="Phobius"/>
    </source>
</evidence>
<protein>
    <recommendedName>
        <fullName evidence="7">Penicillin-binding protein 1A</fullName>
        <ecNumber evidence="23">2.4.99.28</ecNumber>
        <ecNumber evidence="6">3.4.16.4</ecNumber>
    </recommendedName>
</protein>
<keyword evidence="14" id="KW-0133">Cell shape</keyword>
<evidence type="ECO:0000256" key="9">
    <source>
        <dbReference type="ARBA" id="ARBA00022670"/>
    </source>
</evidence>
<evidence type="ECO:0000259" key="28">
    <source>
        <dbReference type="Pfam" id="PF00905"/>
    </source>
</evidence>
<dbReference type="Gene3D" id="3.40.710.10">
    <property type="entry name" value="DD-peptidase/beta-lactamase superfamily"/>
    <property type="match status" value="1"/>
</dbReference>
<dbReference type="EC" id="3.4.16.4" evidence="6"/>
<evidence type="ECO:0000256" key="21">
    <source>
        <dbReference type="ARBA" id="ARBA00023316"/>
    </source>
</evidence>
<dbReference type="GO" id="GO:0008658">
    <property type="term" value="F:penicillin binding"/>
    <property type="evidence" value="ECO:0007669"/>
    <property type="project" value="InterPro"/>
</dbReference>
<keyword evidence="19" id="KW-0046">Antibiotic resistance</keyword>
<evidence type="ECO:0000256" key="4">
    <source>
        <dbReference type="ARBA" id="ARBA00007090"/>
    </source>
</evidence>
<accession>A0A6L5YVT8</accession>
<dbReference type="GO" id="GO:0046677">
    <property type="term" value="P:response to antibiotic"/>
    <property type="evidence" value="ECO:0007669"/>
    <property type="project" value="UniProtKB-KW"/>
</dbReference>
<dbReference type="GO" id="GO:0008955">
    <property type="term" value="F:peptidoglycan glycosyltransferase activity"/>
    <property type="evidence" value="ECO:0007669"/>
    <property type="project" value="UniProtKB-EC"/>
</dbReference>
<dbReference type="PANTHER" id="PTHR32282">
    <property type="entry name" value="BINDING PROTEIN TRANSPEPTIDASE, PUTATIVE-RELATED"/>
    <property type="match status" value="1"/>
</dbReference>
<dbReference type="GO" id="GO:0071555">
    <property type="term" value="P:cell wall organization"/>
    <property type="evidence" value="ECO:0007669"/>
    <property type="project" value="UniProtKB-KW"/>
</dbReference>
<evidence type="ECO:0000256" key="23">
    <source>
        <dbReference type="ARBA" id="ARBA00044770"/>
    </source>
</evidence>
<dbReference type="InterPro" id="IPR036950">
    <property type="entry name" value="PBP_transglycosylase"/>
</dbReference>
<evidence type="ECO:0000256" key="16">
    <source>
        <dbReference type="ARBA" id="ARBA00022984"/>
    </source>
</evidence>
<dbReference type="InterPro" id="IPR050396">
    <property type="entry name" value="Glycosyltr_51/Transpeptidase"/>
</dbReference>
<evidence type="ECO:0000256" key="26">
    <source>
        <dbReference type="SAM" id="MobiDB-lite"/>
    </source>
</evidence>
<feature type="domain" description="Penicillin-binding protein transpeptidase" evidence="28">
    <location>
        <begin position="379"/>
        <end position="645"/>
    </location>
</feature>
<dbReference type="SUPFAM" id="SSF56601">
    <property type="entry name" value="beta-lactamase/transpeptidase-like"/>
    <property type="match status" value="1"/>
</dbReference>
<dbReference type="GO" id="GO:0009002">
    <property type="term" value="F:serine-type D-Ala-D-Ala carboxypeptidase activity"/>
    <property type="evidence" value="ECO:0007669"/>
    <property type="project" value="UniProtKB-EC"/>
</dbReference>
<evidence type="ECO:0000259" key="29">
    <source>
        <dbReference type="Pfam" id="PF00912"/>
    </source>
</evidence>
<dbReference type="InterPro" id="IPR012338">
    <property type="entry name" value="Beta-lactam/transpept-like"/>
</dbReference>
<dbReference type="InterPro" id="IPR023346">
    <property type="entry name" value="Lysozyme-like_dom_sf"/>
</dbReference>
<feature type="compositionally biased region" description="Polar residues" evidence="26">
    <location>
        <begin position="718"/>
        <end position="744"/>
    </location>
</feature>
<keyword evidence="18 27" id="KW-0472">Membrane</keyword>
<reference evidence="30 31" key="1">
    <citation type="submission" date="2019-08" db="EMBL/GenBank/DDBJ databases">
        <title>In-depth cultivation of the pig gut microbiome towards novel bacterial diversity and tailored functional studies.</title>
        <authorList>
            <person name="Wylensek D."/>
            <person name="Hitch T.C.A."/>
            <person name="Clavel T."/>
        </authorList>
    </citation>
    <scope>NUCLEOTIDE SEQUENCE [LARGE SCALE GENOMIC DNA]</scope>
    <source>
        <strain evidence="30 31">MUC/MUC-530-WT-4D</strain>
    </source>
</reference>
<evidence type="ECO:0000256" key="19">
    <source>
        <dbReference type="ARBA" id="ARBA00023251"/>
    </source>
</evidence>
<dbReference type="InterPro" id="IPR001264">
    <property type="entry name" value="Glyco_trans_51"/>
</dbReference>
<feature type="region of interest" description="Disordered" evidence="26">
    <location>
        <begin position="670"/>
        <end position="793"/>
    </location>
</feature>
<comment type="similarity">
    <text evidence="4">In the C-terminal section; belongs to the transpeptidase family.</text>
</comment>
<dbReference type="GO" id="GO:0009252">
    <property type="term" value="P:peptidoglycan biosynthetic process"/>
    <property type="evidence" value="ECO:0007669"/>
    <property type="project" value="UniProtKB-UniPathway"/>
</dbReference>
<comment type="pathway">
    <text evidence="25">Glycan biosynthesis.</text>
</comment>
<evidence type="ECO:0000256" key="24">
    <source>
        <dbReference type="ARBA" id="ARBA00049902"/>
    </source>
</evidence>
<dbReference type="EMBL" id="VUNI01000027">
    <property type="protein sequence ID" value="MST75841.1"/>
    <property type="molecule type" value="Genomic_DNA"/>
</dbReference>
<keyword evidence="8" id="KW-0121">Carboxypeptidase</keyword>
<comment type="catalytic activity">
    <reaction evidence="24">
        <text>[GlcNAc-(1-&gt;4)-Mur2Ac(oyl-L-Ala-gamma-D-Glu-L-Lys-D-Ala-D-Ala)](n)-di-trans,octa-cis-undecaprenyl diphosphate + beta-D-GlcNAc-(1-&gt;4)-Mur2Ac(oyl-L-Ala-gamma-D-Glu-L-Lys-D-Ala-D-Ala)-di-trans,octa-cis-undecaprenyl diphosphate = [GlcNAc-(1-&gt;4)-Mur2Ac(oyl-L-Ala-gamma-D-Glu-L-Lys-D-Ala-D-Ala)](n+1)-di-trans,octa-cis-undecaprenyl diphosphate + di-trans,octa-cis-undecaprenyl diphosphate + H(+)</text>
        <dbReference type="Rhea" id="RHEA:23708"/>
        <dbReference type="Rhea" id="RHEA-COMP:9602"/>
        <dbReference type="Rhea" id="RHEA-COMP:9603"/>
        <dbReference type="ChEBI" id="CHEBI:15378"/>
        <dbReference type="ChEBI" id="CHEBI:58405"/>
        <dbReference type="ChEBI" id="CHEBI:60033"/>
        <dbReference type="ChEBI" id="CHEBI:78435"/>
        <dbReference type="EC" id="2.4.99.28"/>
    </reaction>
</comment>
<evidence type="ECO:0000256" key="22">
    <source>
        <dbReference type="ARBA" id="ARBA00034000"/>
    </source>
</evidence>
<dbReference type="Gene3D" id="1.10.3810.10">
    <property type="entry name" value="Biosynthetic peptidoglycan transglycosylase-like"/>
    <property type="match status" value="1"/>
</dbReference>
<keyword evidence="31" id="KW-1185">Reference proteome</keyword>
<dbReference type="Pfam" id="PF00912">
    <property type="entry name" value="Transgly"/>
    <property type="match status" value="1"/>
</dbReference>
<keyword evidence="10" id="KW-0328">Glycosyltransferase</keyword>
<name>A0A6L5YVT8_9FIRM</name>
<gene>
    <name evidence="30" type="ORF">FYJ75_12700</name>
</gene>
<dbReference type="InterPro" id="IPR001460">
    <property type="entry name" value="PCN-bd_Tpept"/>
</dbReference>
<evidence type="ECO:0000256" key="10">
    <source>
        <dbReference type="ARBA" id="ARBA00022676"/>
    </source>
</evidence>
<evidence type="ECO:0000256" key="14">
    <source>
        <dbReference type="ARBA" id="ARBA00022960"/>
    </source>
</evidence>
<keyword evidence="12 27" id="KW-0812">Transmembrane</keyword>
<dbReference type="GO" id="GO:0008360">
    <property type="term" value="P:regulation of cell shape"/>
    <property type="evidence" value="ECO:0007669"/>
    <property type="project" value="UniProtKB-KW"/>
</dbReference>
<organism evidence="30 31">
    <name type="scientific">Roseburia porci</name>
    <dbReference type="NCBI Taxonomy" id="2605790"/>
    <lineage>
        <taxon>Bacteria</taxon>
        <taxon>Bacillati</taxon>
        <taxon>Bacillota</taxon>
        <taxon>Clostridia</taxon>
        <taxon>Lachnospirales</taxon>
        <taxon>Lachnospiraceae</taxon>
        <taxon>Roseburia</taxon>
    </lineage>
</organism>
<keyword evidence="21" id="KW-0961">Cell wall biogenesis/degradation</keyword>
<keyword evidence="15" id="KW-0735">Signal-anchor</keyword>
<keyword evidence="16" id="KW-0573">Peptidoglycan synthesis</keyword>
<comment type="pathway">
    <text evidence="3">Cell wall biogenesis; peptidoglycan biosynthesis.</text>
</comment>
<evidence type="ECO:0000256" key="11">
    <source>
        <dbReference type="ARBA" id="ARBA00022679"/>
    </source>
</evidence>
<keyword evidence="20" id="KW-0511">Multifunctional enzyme</keyword>